<keyword evidence="1" id="KW-0496">Mitochondrion</keyword>
<feature type="non-terminal residue" evidence="1">
    <location>
        <position position="276"/>
    </location>
</feature>
<sequence>DVSSLDLFFVHMHHRGVAVHNIFLFLLTYVPFFKRAVLGCYLKKKLFIDHDLKNKNYFKMKRANALFFKGDFLTSNNFLRAGGAFESSFFFFLIRNHVITKTTLNAIYFSKGSFKPAETSYYFNAYVLHFFKKNKVNDFIVFLNENKIKDYWAYLTTIYASPEAQNLKLIDPVGSLIEQSNSYADRPADEKDFKKTSTYSKLDVEAMHSSFFFNNAPIEEAEASSQPEAPFLLPLKKISIFFAKKNYLYNKGKFSRNRQTYRTGVYLCIWLTVLTV</sequence>
<name>P92729_PARTE</name>
<organism evidence="1">
    <name type="scientific">Paramecium tetraurelia</name>
    <dbReference type="NCBI Taxonomy" id="5888"/>
    <lineage>
        <taxon>Eukaryota</taxon>
        <taxon>Sar</taxon>
        <taxon>Alveolata</taxon>
        <taxon>Ciliophora</taxon>
        <taxon>Intramacronucleata</taxon>
        <taxon>Oligohymenophorea</taxon>
        <taxon>Peniculida</taxon>
        <taxon>Parameciidae</taxon>
        <taxon>Paramecium</taxon>
    </lineage>
</organism>
<protein>
    <submittedName>
        <fullName evidence="1">Uncharacterized protein</fullName>
    </submittedName>
</protein>
<accession>Q95936</accession>
<feature type="non-terminal residue" evidence="1">
    <location>
        <position position="1"/>
    </location>
</feature>
<dbReference type="EMBL" id="U71284">
    <property type="protein sequence ID" value="AAB46709.1"/>
    <property type="molecule type" value="mRNA"/>
</dbReference>
<dbReference type="AlphaFoldDB" id="P92729"/>
<reference evidence="1" key="1">
    <citation type="journal article" date="1997" name="RNA">
        <title>RNA editing missing in mitochondria.</title>
        <authorList>
            <person name="Orr A.T."/>
            <person name="Rabets J.C."/>
            <person name="Horton T.L."/>
            <person name="Landweber L.F."/>
        </authorList>
    </citation>
    <scope>NUCLEOTIDE SEQUENCE</scope>
    <source>
        <strain evidence="1">ATCC 30567</strain>
    </source>
</reference>
<proteinExistence type="evidence at transcript level"/>
<geneLocation type="mitochondrion" evidence="1"/>
<evidence type="ECO:0000313" key="1">
    <source>
        <dbReference type="EMBL" id="AAB46709.1"/>
    </source>
</evidence>
<accession>P92729</accession>